<accession>H6NEC6</accession>
<keyword evidence="2" id="KW-1185">Reference proteome</keyword>
<name>H6NEC6_9BACL</name>
<dbReference type="Proteomes" id="UP000007523">
    <property type="component" value="Chromosome"/>
</dbReference>
<evidence type="ECO:0000313" key="2">
    <source>
        <dbReference type="Proteomes" id="UP000007523"/>
    </source>
</evidence>
<gene>
    <name evidence="1" type="ORF">PM3016_7332</name>
</gene>
<evidence type="ECO:0008006" key="3">
    <source>
        <dbReference type="Google" id="ProtNLM"/>
    </source>
</evidence>
<evidence type="ECO:0000313" key="1">
    <source>
        <dbReference type="EMBL" id="AFC33902.1"/>
    </source>
</evidence>
<reference evidence="1 2" key="1">
    <citation type="journal article" date="2012" name="J. Bacteriol.">
        <title>Complete Genome Sequence of Paenibacillus mucilaginosus 3016, a Bacterium Functional as Microbial Fertilizer.</title>
        <authorList>
            <person name="Ma M."/>
            <person name="Wang Z."/>
            <person name="Li L."/>
            <person name="Jiang X."/>
            <person name="Guan D."/>
            <person name="Cao F."/>
            <person name="Chen H."/>
            <person name="Wang X."/>
            <person name="Shen D."/>
            <person name="Du B."/>
            <person name="Li J."/>
        </authorList>
    </citation>
    <scope>NUCLEOTIDE SEQUENCE [LARGE SCALE GENOMIC DNA]</scope>
    <source>
        <strain evidence="1 2">3016</strain>
    </source>
</reference>
<dbReference type="EMBL" id="CP003235">
    <property type="protein sequence ID" value="AFC33902.1"/>
    <property type="molecule type" value="Genomic_DNA"/>
</dbReference>
<dbReference type="AlphaFoldDB" id="H6NEC6"/>
<dbReference type="HOGENOM" id="CLU_192689_0_0_9"/>
<proteinExistence type="predicted"/>
<sequence length="70" mass="7464">MAIVEGKACPACGGTELAEGEQAGYSQMGHRGKPLKPGSPIVHVFCTDCGIIIQSYVSQPQRFKRTTVKV</sequence>
<dbReference type="RefSeq" id="WP_014372696.1">
    <property type="nucleotide sequence ID" value="NC_016935.1"/>
</dbReference>
<organism evidence="1 2">
    <name type="scientific">Paenibacillus mucilaginosus 3016</name>
    <dbReference type="NCBI Taxonomy" id="1116391"/>
    <lineage>
        <taxon>Bacteria</taxon>
        <taxon>Bacillati</taxon>
        <taxon>Bacillota</taxon>
        <taxon>Bacilli</taxon>
        <taxon>Bacillales</taxon>
        <taxon>Paenibacillaceae</taxon>
        <taxon>Paenibacillus</taxon>
    </lineage>
</organism>
<protein>
    <recommendedName>
        <fullName evidence="3">Transcription initiation factor TFIIIB</fullName>
    </recommendedName>
</protein>
<dbReference type="KEGG" id="pmq:PM3016_7332"/>